<dbReference type="EMBL" id="CAVLEF010000279">
    <property type="protein sequence ID" value="CAK1554961.1"/>
    <property type="molecule type" value="Genomic_DNA"/>
</dbReference>
<keyword evidence="3" id="KW-1185">Reference proteome</keyword>
<reference evidence="2 3" key="1">
    <citation type="submission" date="2023-11" db="EMBL/GenBank/DDBJ databases">
        <authorList>
            <person name="Okamura Y."/>
        </authorList>
    </citation>
    <scope>NUCLEOTIDE SEQUENCE [LARGE SCALE GENOMIC DNA]</scope>
</reference>
<feature type="region of interest" description="Disordered" evidence="1">
    <location>
        <begin position="159"/>
        <end position="200"/>
    </location>
</feature>
<dbReference type="GO" id="GO:0003676">
    <property type="term" value="F:nucleic acid binding"/>
    <property type="evidence" value="ECO:0007669"/>
    <property type="project" value="InterPro"/>
</dbReference>
<dbReference type="Proteomes" id="UP001497472">
    <property type="component" value="Unassembled WGS sequence"/>
</dbReference>
<organism evidence="2 3">
    <name type="scientific">Leptosia nina</name>
    <dbReference type="NCBI Taxonomy" id="320188"/>
    <lineage>
        <taxon>Eukaryota</taxon>
        <taxon>Metazoa</taxon>
        <taxon>Ecdysozoa</taxon>
        <taxon>Arthropoda</taxon>
        <taxon>Hexapoda</taxon>
        <taxon>Insecta</taxon>
        <taxon>Pterygota</taxon>
        <taxon>Neoptera</taxon>
        <taxon>Endopterygota</taxon>
        <taxon>Lepidoptera</taxon>
        <taxon>Glossata</taxon>
        <taxon>Ditrysia</taxon>
        <taxon>Papilionoidea</taxon>
        <taxon>Pieridae</taxon>
        <taxon>Pierinae</taxon>
        <taxon>Leptosia</taxon>
    </lineage>
</organism>
<evidence type="ECO:0000313" key="3">
    <source>
        <dbReference type="Proteomes" id="UP001497472"/>
    </source>
</evidence>
<comment type="caution">
    <text evidence="2">The sequence shown here is derived from an EMBL/GenBank/DDBJ whole genome shotgun (WGS) entry which is preliminary data.</text>
</comment>
<feature type="compositionally biased region" description="Basic and acidic residues" evidence="1">
    <location>
        <begin position="167"/>
        <end position="200"/>
    </location>
</feature>
<evidence type="ECO:0000313" key="2">
    <source>
        <dbReference type="EMBL" id="CAK1554961.1"/>
    </source>
</evidence>
<evidence type="ECO:0000256" key="1">
    <source>
        <dbReference type="SAM" id="MobiDB-lite"/>
    </source>
</evidence>
<gene>
    <name evidence="2" type="ORF">LNINA_LOCUS13812</name>
</gene>
<dbReference type="AlphaFoldDB" id="A0AAV1JZN3"/>
<protein>
    <submittedName>
        <fullName evidence="2">Uncharacterized protein</fullName>
    </submittedName>
</protein>
<sequence length="200" mass="22581">MRTLKGLLTIVECSSEESWQEQLGDIQLALNSTHSRVTGYTPLELMFGIQGSSLEIARISSNSNDPIRIDLETARSNASDNIKKNSSIGCSALQPWKSKVLKNDRYELMHINGSNRMYKYAHENLREVPRGSLGLLEVSENFDTEDDVTACESHYLVHETNPQTDNQELKGYDKPDQQDLKGYNKPDQQDLKGYGKPDQT</sequence>
<dbReference type="Gene3D" id="3.30.420.10">
    <property type="entry name" value="Ribonuclease H-like superfamily/Ribonuclease H"/>
    <property type="match status" value="1"/>
</dbReference>
<proteinExistence type="predicted"/>
<accession>A0AAV1JZN3</accession>
<name>A0AAV1JZN3_9NEOP</name>
<dbReference type="InterPro" id="IPR036397">
    <property type="entry name" value="RNaseH_sf"/>
</dbReference>